<sequence length="154" mass="15995">MSTVYVVGLAVVVLSLLLSRLLVPGLPPKRLATQLTTVDLGLTAAGLAGLILHCASMFFEPLVSVIPGSEAVITQINAMGPASVTWYAVPSLLLLAGLRRENKAVTALLAAALLTVGMTMYNGAALWIHLAAVFAAVAVTSAILLLLTRPPRRA</sequence>
<gene>
    <name evidence="2" type="ORF">GU243_08555</name>
</gene>
<protein>
    <submittedName>
        <fullName evidence="2">Uncharacterized protein</fullName>
    </submittedName>
</protein>
<keyword evidence="1" id="KW-1133">Transmembrane helix</keyword>
<accession>A0A6P1NMR5</accession>
<keyword evidence="3" id="KW-1185">Reference proteome</keyword>
<evidence type="ECO:0000256" key="1">
    <source>
        <dbReference type="SAM" id="Phobius"/>
    </source>
</evidence>
<dbReference type="Proteomes" id="UP000464186">
    <property type="component" value="Chromosome"/>
</dbReference>
<feature type="transmembrane region" description="Helical" evidence="1">
    <location>
        <begin position="104"/>
        <end position="121"/>
    </location>
</feature>
<reference evidence="2 3" key="1">
    <citation type="submission" date="2020-01" db="EMBL/GenBank/DDBJ databases">
        <title>Pseudarthrobacter psychrotolerans sp. nov., isolated from antarctic soil.</title>
        <authorList>
            <person name="Shin Y."/>
            <person name="Park W."/>
        </authorList>
    </citation>
    <scope>NUCLEOTIDE SEQUENCE [LARGE SCALE GENOMIC DNA]</scope>
    <source>
        <strain evidence="2 3">YJ56</strain>
    </source>
</reference>
<keyword evidence="1" id="KW-0812">Transmembrane</keyword>
<name>A0A6P1NMR5_9MICC</name>
<organism evidence="2 3">
    <name type="scientific">Pseudarthrobacter psychrotolerans</name>
    <dbReference type="NCBI Taxonomy" id="2697569"/>
    <lineage>
        <taxon>Bacteria</taxon>
        <taxon>Bacillati</taxon>
        <taxon>Actinomycetota</taxon>
        <taxon>Actinomycetes</taxon>
        <taxon>Micrococcales</taxon>
        <taxon>Micrococcaceae</taxon>
        <taxon>Pseudarthrobacter</taxon>
    </lineage>
</organism>
<proteinExistence type="predicted"/>
<keyword evidence="1" id="KW-0472">Membrane</keyword>
<feature type="transmembrane region" description="Helical" evidence="1">
    <location>
        <begin position="127"/>
        <end position="147"/>
    </location>
</feature>
<feature type="transmembrane region" description="Helical" evidence="1">
    <location>
        <begin position="6"/>
        <end position="23"/>
    </location>
</feature>
<feature type="transmembrane region" description="Helical" evidence="1">
    <location>
        <begin position="35"/>
        <end position="58"/>
    </location>
</feature>
<evidence type="ECO:0000313" key="2">
    <source>
        <dbReference type="EMBL" id="QHK19770.1"/>
    </source>
</evidence>
<feature type="transmembrane region" description="Helical" evidence="1">
    <location>
        <begin position="78"/>
        <end position="97"/>
    </location>
</feature>
<evidence type="ECO:0000313" key="3">
    <source>
        <dbReference type="Proteomes" id="UP000464186"/>
    </source>
</evidence>
<dbReference type="KEGG" id="psey:GU243_08555"/>
<dbReference type="EMBL" id="CP047898">
    <property type="protein sequence ID" value="QHK19770.1"/>
    <property type="molecule type" value="Genomic_DNA"/>
</dbReference>
<dbReference type="AlphaFoldDB" id="A0A6P1NMR5"/>